<dbReference type="Gene3D" id="3.60.15.10">
    <property type="entry name" value="Ribonuclease Z/Hydroxyacylglutathione hydrolase-like"/>
    <property type="match status" value="1"/>
</dbReference>
<dbReference type="PANTHER" id="PTHR42978">
    <property type="entry name" value="QUORUM-QUENCHING LACTONASE YTNP-RELATED-RELATED"/>
    <property type="match status" value="1"/>
</dbReference>
<comment type="similarity">
    <text evidence="1">Belongs to the metallo-beta-lactamase superfamily.</text>
</comment>
<dbReference type="RefSeq" id="WP_353474645.1">
    <property type="nucleotide sequence ID" value="NZ_CP123385.1"/>
</dbReference>
<accession>A0AAU8AMP0</accession>
<dbReference type="AlphaFoldDB" id="A0AAU8AMP0"/>
<dbReference type="InterPro" id="IPR036866">
    <property type="entry name" value="RibonucZ/Hydroxyglut_hydro"/>
</dbReference>
<dbReference type="GO" id="GO:0016787">
    <property type="term" value="F:hydrolase activity"/>
    <property type="evidence" value="ECO:0007669"/>
    <property type="project" value="UniProtKB-KW"/>
</dbReference>
<evidence type="ECO:0000256" key="4">
    <source>
        <dbReference type="ARBA" id="ARBA00022833"/>
    </source>
</evidence>
<dbReference type="EMBL" id="CP123385">
    <property type="protein sequence ID" value="XCC95779.1"/>
    <property type="molecule type" value="Genomic_DNA"/>
</dbReference>
<dbReference type="GO" id="GO:0046872">
    <property type="term" value="F:metal ion binding"/>
    <property type="evidence" value="ECO:0007669"/>
    <property type="project" value="UniProtKB-KW"/>
</dbReference>
<dbReference type="InterPro" id="IPR006311">
    <property type="entry name" value="TAT_signal"/>
</dbReference>
<gene>
    <name evidence="6" type="ORF">PVT71_22110</name>
</gene>
<evidence type="ECO:0000256" key="1">
    <source>
        <dbReference type="ARBA" id="ARBA00007749"/>
    </source>
</evidence>
<reference evidence="6" key="1">
    <citation type="submission" date="2023-02" db="EMBL/GenBank/DDBJ databases">
        <title>Description and genomic characterization of Salipiger bruguierae sp. nov., isolated from the sediment of mangrove plant Bruguiera sexangula.</title>
        <authorList>
            <person name="Long M."/>
        </authorList>
    </citation>
    <scope>NUCLEOTIDE SEQUENCE</scope>
    <source>
        <strain evidence="6">H15</strain>
    </source>
</reference>
<dbReference type="PROSITE" id="PS51318">
    <property type="entry name" value="TAT"/>
    <property type="match status" value="1"/>
</dbReference>
<dbReference type="CDD" id="cd07720">
    <property type="entry name" value="OPHC2-like_MBL-fold"/>
    <property type="match status" value="1"/>
</dbReference>
<evidence type="ECO:0000313" key="6">
    <source>
        <dbReference type="EMBL" id="XCC95779.1"/>
    </source>
</evidence>
<evidence type="ECO:0000259" key="5">
    <source>
        <dbReference type="SMART" id="SM00849"/>
    </source>
</evidence>
<name>A0AAU8AMP0_9RHOB</name>
<keyword evidence="2" id="KW-0479">Metal-binding</keyword>
<dbReference type="PANTHER" id="PTHR42978:SF6">
    <property type="entry name" value="QUORUM-QUENCHING LACTONASE YTNP-RELATED"/>
    <property type="match status" value="1"/>
</dbReference>
<feature type="domain" description="Metallo-beta-lactamase" evidence="5">
    <location>
        <begin position="77"/>
        <end position="281"/>
    </location>
</feature>
<evidence type="ECO:0000256" key="3">
    <source>
        <dbReference type="ARBA" id="ARBA00022801"/>
    </source>
</evidence>
<keyword evidence="3" id="KW-0378">Hydrolase</keyword>
<keyword evidence="4" id="KW-0862">Zinc</keyword>
<dbReference type="InterPro" id="IPR001279">
    <property type="entry name" value="Metallo-B-lactamas"/>
</dbReference>
<sequence length="302" mass="32754">MPLSRRQLLQSAAAAGLAPLLPRRLVAETAIGPGRLITVSDGNLVLPGDFIFAGMPEAELSGILAARGIDRQRLTPECNVTLWQEGERTVLFDVGAGPDFMQSAGALQENLAAAGITPEEVTEVVFTHAHPDHIWGLLDEFDEPVFPGARYLMGRAEWDYWWDPATATSIGAERQLFALGARRRMEAIEDRIERFEDGAEILPGLSAVLLPGHTPGHMGFELRHGAEAAMIVGDAIGNDHVAFARPGWAANSDQEPELAARTRVALMDRLALEQMPVIGFHLSQGGMGHVERVADGYRFVPL</sequence>
<protein>
    <submittedName>
        <fullName evidence="6">MBL fold metallo-hydrolase</fullName>
    </submittedName>
</protein>
<dbReference type="Pfam" id="PF00753">
    <property type="entry name" value="Lactamase_B"/>
    <property type="match status" value="1"/>
</dbReference>
<organism evidence="6">
    <name type="scientific">Alloyangia sp. H15</name>
    <dbReference type="NCBI Taxonomy" id="3029062"/>
    <lineage>
        <taxon>Bacteria</taxon>
        <taxon>Pseudomonadati</taxon>
        <taxon>Pseudomonadota</taxon>
        <taxon>Alphaproteobacteria</taxon>
        <taxon>Rhodobacterales</taxon>
        <taxon>Roseobacteraceae</taxon>
        <taxon>Alloyangia</taxon>
    </lineage>
</organism>
<dbReference type="SMART" id="SM00849">
    <property type="entry name" value="Lactamase_B"/>
    <property type="match status" value="1"/>
</dbReference>
<dbReference type="SUPFAM" id="SSF56281">
    <property type="entry name" value="Metallo-hydrolase/oxidoreductase"/>
    <property type="match status" value="1"/>
</dbReference>
<dbReference type="InterPro" id="IPR051013">
    <property type="entry name" value="MBL_superfamily_lactonases"/>
</dbReference>
<proteinExistence type="inferred from homology"/>
<evidence type="ECO:0000256" key="2">
    <source>
        <dbReference type="ARBA" id="ARBA00022723"/>
    </source>
</evidence>